<dbReference type="Pfam" id="PF05460">
    <property type="entry name" value="ORC6"/>
    <property type="match status" value="1"/>
</dbReference>
<keyword evidence="5" id="KW-0539">Nucleus</keyword>
<evidence type="ECO:0000313" key="9">
    <source>
        <dbReference type="Proteomes" id="UP001239445"/>
    </source>
</evidence>
<dbReference type="AlphaFoldDB" id="A0AAJ0BSN0"/>
<feature type="compositionally biased region" description="Polar residues" evidence="6">
    <location>
        <begin position="149"/>
        <end position="158"/>
    </location>
</feature>
<organism evidence="8 9">
    <name type="scientific">Echria macrotheca</name>
    <dbReference type="NCBI Taxonomy" id="438768"/>
    <lineage>
        <taxon>Eukaryota</taxon>
        <taxon>Fungi</taxon>
        <taxon>Dikarya</taxon>
        <taxon>Ascomycota</taxon>
        <taxon>Pezizomycotina</taxon>
        <taxon>Sordariomycetes</taxon>
        <taxon>Sordariomycetidae</taxon>
        <taxon>Sordariales</taxon>
        <taxon>Schizotheciaceae</taxon>
        <taxon>Echria</taxon>
    </lineage>
</organism>
<evidence type="ECO:0000256" key="1">
    <source>
        <dbReference type="ARBA" id="ARBA00004123"/>
    </source>
</evidence>
<keyword evidence="9" id="KW-1185">Reference proteome</keyword>
<dbReference type="GO" id="GO:0005664">
    <property type="term" value="C:nuclear origin of replication recognition complex"/>
    <property type="evidence" value="ECO:0007669"/>
    <property type="project" value="InterPro"/>
</dbReference>
<accession>A0AAJ0BSN0</accession>
<evidence type="ECO:0000256" key="2">
    <source>
        <dbReference type="ARBA" id="ARBA00010840"/>
    </source>
</evidence>
<name>A0AAJ0BSN0_9PEZI</name>
<evidence type="ECO:0000313" key="8">
    <source>
        <dbReference type="EMBL" id="KAK1761286.1"/>
    </source>
</evidence>
<feature type="region of interest" description="Disordered" evidence="6">
    <location>
        <begin position="92"/>
        <end position="165"/>
    </location>
</feature>
<reference evidence="8" key="1">
    <citation type="submission" date="2023-06" db="EMBL/GenBank/DDBJ databases">
        <title>Genome-scale phylogeny and comparative genomics of the fungal order Sordariales.</title>
        <authorList>
            <consortium name="Lawrence Berkeley National Laboratory"/>
            <person name="Hensen N."/>
            <person name="Bonometti L."/>
            <person name="Westerberg I."/>
            <person name="Brannstrom I.O."/>
            <person name="Guillou S."/>
            <person name="Cros-Aarteil S."/>
            <person name="Calhoun S."/>
            <person name="Haridas S."/>
            <person name="Kuo A."/>
            <person name="Mondo S."/>
            <person name="Pangilinan J."/>
            <person name="Riley R."/>
            <person name="Labutti K."/>
            <person name="Andreopoulos B."/>
            <person name="Lipzen A."/>
            <person name="Chen C."/>
            <person name="Yanf M."/>
            <person name="Daum C."/>
            <person name="Ng V."/>
            <person name="Clum A."/>
            <person name="Steindorff A."/>
            <person name="Ohm R."/>
            <person name="Martin F."/>
            <person name="Silar P."/>
            <person name="Natvig D."/>
            <person name="Lalanne C."/>
            <person name="Gautier V."/>
            <person name="Ament-Velasquez S.L."/>
            <person name="Kruys A."/>
            <person name="Hutchinson M.I."/>
            <person name="Powell A.J."/>
            <person name="Barry K."/>
            <person name="Miller A.N."/>
            <person name="Grigoriev I.V."/>
            <person name="Debuchy R."/>
            <person name="Gladieux P."/>
            <person name="Thoren M.H."/>
            <person name="Johannesson H."/>
        </authorList>
    </citation>
    <scope>NUCLEOTIDE SEQUENCE</scope>
    <source>
        <strain evidence="8">PSN4</strain>
    </source>
</reference>
<keyword evidence="3" id="KW-0235">DNA replication</keyword>
<dbReference type="GO" id="GO:0006260">
    <property type="term" value="P:DNA replication"/>
    <property type="evidence" value="ECO:0007669"/>
    <property type="project" value="UniProtKB-KW"/>
</dbReference>
<feature type="compositionally biased region" description="Low complexity" evidence="6">
    <location>
        <begin position="96"/>
        <end position="110"/>
    </location>
</feature>
<feature type="domain" description="ORC6 first cyclin-like" evidence="7">
    <location>
        <begin position="10"/>
        <end position="93"/>
    </location>
</feature>
<gene>
    <name evidence="8" type="ORF">QBC47DRAFT_449304</name>
</gene>
<sequence length="383" mass="42328">MNRSLEQALLSLLPTHNSTLPQPLTELASSLLAQSRHRASTLKAEEEIARLYACANIACDRLKISLNLPPIEPRPPIPPRIYKRLYNHLDHILPAPTSSTPKTTRTRIPSAKLRDGGVLGTSPLSAKSRPTPGTAQQKSLAQFRADATPSKTGRTSRTPAKKAASLPPWIRPTMRFLCAADLGSPRLGPVVMAGVESVIAPRGKRTDDEWVNANMAAVVGVLYLYVWNAVVSHGREADPAELGRMRRLVAEALQRAREEVEIEDDEGWEGWRDVRIKDLDAAAIRSQRHGWLEMDWAAGVGDLMKMERRDGEEGEAEGGDDEGGGGLGHIRRADTMLQERFDYLSERRRGEYDVWKEGILERIRELEQAPSKSGDTGAMDIDG</sequence>
<comment type="subcellular location">
    <subcellularLocation>
        <location evidence="1">Nucleus</location>
    </subcellularLocation>
</comment>
<dbReference type="GO" id="GO:0003677">
    <property type="term" value="F:DNA binding"/>
    <property type="evidence" value="ECO:0007669"/>
    <property type="project" value="UniProtKB-KW"/>
</dbReference>
<evidence type="ECO:0000256" key="6">
    <source>
        <dbReference type="SAM" id="MobiDB-lite"/>
    </source>
</evidence>
<comment type="caution">
    <text evidence="8">The sequence shown here is derived from an EMBL/GenBank/DDBJ whole genome shotgun (WGS) entry which is preliminary data.</text>
</comment>
<keyword evidence="4" id="KW-0238">DNA-binding</keyword>
<comment type="similarity">
    <text evidence="2">Belongs to the ORC6 family.</text>
</comment>
<evidence type="ECO:0000259" key="7">
    <source>
        <dbReference type="Pfam" id="PF05460"/>
    </source>
</evidence>
<feature type="region of interest" description="Disordered" evidence="6">
    <location>
        <begin position="308"/>
        <end position="329"/>
    </location>
</feature>
<evidence type="ECO:0000256" key="5">
    <source>
        <dbReference type="ARBA" id="ARBA00023242"/>
    </source>
</evidence>
<evidence type="ECO:0000256" key="4">
    <source>
        <dbReference type="ARBA" id="ARBA00023125"/>
    </source>
</evidence>
<protein>
    <submittedName>
        <fullName evidence="8">Origin recognition complex, subunit 6</fullName>
    </submittedName>
</protein>
<dbReference type="EMBL" id="MU839827">
    <property type="protein sequence ID" value="KAK1761286.1"/>
    <property type="molecule type" value="Genomic_DNA"/>
</dbReference>
<feature type="compositionally biased region" description="Acidic residues" evidence="6">
    <location>
        <begin position="312"/>
        <end position="323"/>
    </location>
</feature>
<evidence type="ECO:0000256" key="3">
    <source>
        <dbReference type="ARBA" id="ARBA00022705"/>
    </source>
</evidence>
<dbReference type="Proteomes" id="UP001239445">
    <property type="component" value="Unassembled WGS sequence"/>
</dbReference>
<proteinExistence type="inferred from homology"/>
<feature type="compositionally biased region" description="Polar residues" evidence="6">
    <location>
        <begin position="131"/>
        <end position="140"/>
    </location>
</feature>
<dbReference type="InterPro" id="IPR008721">
    <property type="entry name" value="ORC6_cyclin_first"/>
</dbReference>